<evidence type="ECO:0000313" key="12">
    <source>
        <dbReference type="Proteomes" id="UP001317963"/>
    </source>
</evidence>
<evidence type="ECO:0000256" key="7">
    <source>
        <dbReference type="ARBA" id="ARBA00022989"/>
    </source>
</evidence>
<proteinExistence type="inferred from homology"/>
<keyword evidence="7 9" id="KW-1133">Transmembrane helix</keyword>
<accession>A0ABY6Q9H0</accession>
<feature type="domain" description="Type II secretion system protein GspI C-terminal" evidence="10">
    <location>
        <begin position="51"/>
        <end position="133"/>
    </location>
</feature>
<dbReference type="PANTHER" id="PTHR38779:SF2">
    <property type="entry name" value="TYPE II SECRETION SYSTEM PROTEIN I-RELATED"/>
    <property type="match status" value="1"/>
</dbReference>
<dbReference type="Pfam" id="PF07963">
    <property type="entry name" value="N_methyl"/>
    <property type="match status" value="1"/>
</dbReference>
<sequence length="142" mass="15901">MLYRRPHLINRRSIQQGFTLVEVMVALTVVAVTLPALLFLLSQQVDGTAYLRDRSVAQWVAADRVAEVRLTVAKQRRATTGVIAGESERAGRTWYWRSEIQETPVQGFMRLTVTVTSEESEEDSALYTLDAFLNAEVINASG</sequence>
<comment type="subcellular location">
    <subcellularLocation>
        <location evidence="1 9">Cell inner membrane</location>
        <topology evidence="1 9">Single-pass membrane protein</topology>
    </subcellularLocation>
</comment>
<evidence type="ECO:0000256" key="5">
    <source>
        <dbReference type="ARBA" id="ARBA00022519"/>
    </source>
</evidence>
<dbReference type="InterPro" id="IPR010052">
    <property type="entry name" value="T2SS_protein-GspI"/>
</dbReference>
<comment type="PTM">
    <text evidence="9">Cleaved by prepilin peptidase.</text>
</comment>
<keyword evidence="4 9" id="KW-0488">Methylation</keyword>
<dbReference type="Pfam" id="PF02501">
    <property type="entry name" value="T2SSI"/>
    <property type="match status" value="1"/>
</dbReference>
<dbReference type="PANTHER" id="PTHR38779">
    <property type="entry name" value="TYPE II SECRETION SYSTEM PROTEIN I-RELATED"/>
    <property type="match status" value="1"/>
</dbReference>
<dbReference type="InterPro" id="IPR045584">
    <property type="entry name" value="Pilin-like"/>
</dbReference>
<reference evidence="11 12" key="1">
    <citation type="submission" date="2019-02" db="EMBL/GenBank/DDBJ databases">
        <title>Halieaceae_genomes.</title>
        <authorList>
            <person name="Li S.-H."/>
        </authorList>
    </citation>
    <scope>NUCLEOTIDE SEQUENCE [LARGE SCALE GENOMIC DNA]</scope>
    <source>
        <strain evidence="11 12">JH123</strain>
    </source>
</reference>
<dbReference type="InterPro" id="IPR003413">
    <property type="entry name" value="T2SS_GspI_C"/>
</dbReference>
<dbReference type="NCBIfam" id="TIGR01707">
    <property type="entry name" value="gspI"/>
    <property type="match status" value="1"/>
</dbReference>
<evidence type="ECO:0000256" key="9">
    <source>
        <dbReference type="RuleBase" id="RU368030"/>
    </source>
</evidence>
<evidence type="ECO:0000256" key="4">
    <source>
        <dbReference type="ARBA" id="ARBA00022481"/>
    </source>
</evidence>
<evidence type="ECO:0000256" key="2">
    <source>
        <dbReference type="ARBA" id="ARBA00008358"/>
    </source>
</evidence>
<dbReference type="InterPro" id="IPR012902">
    <property type="entry name" value="N_methyl_site"/>
</dbReference>
<protein>
    <recommendedName>
        <fullName evidence="9">Type II secretion system protein I</fullName>
        <shortName evidence="9">T2SS minor pseudopilin I</shortName>
    </recommendedName>
</protein>
<evidence type="ECO:0000256" key="3">
    <source>
        <dbReference type="ARBA" id="ARBA00022475"/>
    </source>
</evidence>
<organism evidence="11 12">
    <name type="scientific">Candidatus Paraluminiphilus aquimaris</name>
    <dbReference type="NCBI Taxonomy" id="2518994"/>
    <lineage>
        <taxon>Bacteria</taxon>
        <taxon>Pseudomonadati</taxon>
        <taxon>Pseudomonadota</taxon>
        <taxon>Gammaproteobacteria</taxon>
        <taxon>Cellvibrionales</taxon>
        <taxon>Halieaceae</taxon>
        <taxon>Candidatus Paraluminiphilus</taxon>
    </lineage>
</organism>
<dbReference type="Proteomes" id="UP001317963">
    <property type="component" value="Chromosome"/>
</dbReference>
<keyword evidence="8 9" id="KW-0472">Membrane</keyword>
<comment type="subunit">
    <text evidence="9">Type II secretion is composed of four main components: the outer membrane complex, the inner membrane complex, the cytoplasmic secretion ATPase and the periplasm-spanning pseudopilus.</text>
</comment>
<gene>
    <name evidence="11" type="primary">gspI</name>
    <name evidence="11" type="ORF">E0F26_06165</name>
</gene>
<dbReference type="NCBIfam" id="TIGR02532">
    <property type="entry name" value="IV_pilin_GFxxxE"/>
    <property type="match status" value="1"/>
</dbReference>
<evidence type="ECO:0000256" key="8">
    <source>
        <dbReference type="ARBA" id="ARBA00023136"/>
    </source>
</evidence>
<feature type="transmembrane region" description="Helical" evidence="9">
    <location>
        <begin position="20"/>
        <end position="41"/>
    </location>
</feature>
<dbReference type="EMBL" id="CP036501">
    <property type="protein sequence ID" value="UZP75576.1"/>
    <property type="molecule type" value="Genomic_DNA"/>
</dbReference>
<evidence type="ECO:0000259" key="10">
    <source>
        <dbReference type="Pfam" id="PF02501"/>
    </source>
</evidence>
<name>A0ABY6Q9H0_9GAMM</name>
<comment type="similarity">
    <text evidence="2 9">Belongs to the GSP I family.</text>
</comment>
<keyword evidence="12" id="KW-1185">Reference proteome</keyword>
<keyword evidence="5 9" id="KW-0997">Cell inner membrane</keyword>
<evidence type="ECO:0000313" key="11">
    <source>
        <dbReference type="EMBL" id="UZP75576.1"/>
    </source>
</evidence>
<evidence type="ECO:0000256" key="1">
    <source>
        <dbReference type="ARBA" id="ARBA00004377"/>
    </source>
</evidence>
<comment type="function">
    <text evidence="9">Component of the type II secretion system required for the energy-dependent secretion of extracellular factors such as proteases and toxins from the periplasm.</text>
</comment>
<keyword evidence="3" id="KW-1003">Cell membrane</keyword>
<dbReference type="SUPFAM" id="SSF54523">
    <property type="entry name" value="Pili subunits"/>
    <property type="match status" value="1"/>
</dbReference>
<dbReference type="Gene3D" id="3.30.1300.30">
    <property type="entry name" value="GSPII I/J protein-like"/>
    <property type="match status" value="1"/>
</dbReference>
<keyword evidence="6 9" id="KW-0812">Transmembrane</keyword>
<evidence type="ECO:0000256" key="6">
    <source>
        <dbReference type="ARBA" id="ARBA00022692"/>
    </source>
</evidence>